<dbReference type="STRING" id="596324.TREVI0001_1056"/>
<dbReference type="InterPro" id="IPR029058">
    <property type="entry name" value="AB_hydrolase_fold"/>
</dbReference>
<sequence length="312" mass="34775">MNMYANDETWKKLQAFLPERNRISASCAPSETFNVFGGANIHIDVYNEWNGNGVTLVLFHGVGGNGRLLSFIAVPLARRGYKVICPDLPGYGYTEYEGVPSYKTGIDTGVHIVRQELQRCEKLFVLGLSAGGMLAYNVACSVQGVSGVIVTTLLDNRLKPVREYSAKNKLHARFALPLLRFMPKQMRRLKIPVKAVTNMNAIVNDGRVLSLLLQDKRGAGSSVHLGFLCSMMESVPAAEPEAFELPLLLCHPEKDRWTPERISRLFFDRIRSAKELCTLKNAGHFPIEQPGIAQLEEAVVLFINKMLKEVKL</sequence>
<dbReference type="AlphaFoldDB" id="C8PM23"/>
<proteinExistence type="predicted"/>
<name>C8PM23_9SPIR</name>
<evidence type="ECO:0000313" key="3">
    <source>
        <dbReference type="Proteomes" id="UP000004509"/>
    </source>
</evidence>
<organism evidence="2 3">
    <name type="scientific">Treponema vincentii ATCC 35580</name>
    <dbReference type="NCBI Taxonomy" id="596324"/>
    <lineage>
        <taxon>Bacteria</taxon>
        <taxon>Pseudomonadati</taxon>
        <taxon>Spirochaetota</taxon>
        <taxon>Spirochaetia</taxon>
        <taxon>Spirochaetales</taxon>
        <taxon>Treponemataceae</taxon>
        <taxon>Treponema</taxon>
    </lineage>
</organism>
<dbReference type="EMBL" id="ACYH01000007">
    <property type="protein sequence ID" value="EEV21532.1"/>
    <property type="molecule type" value="Genomic_DNA"/>
</dbReference>
<dbReference type="OrthoDB" id="1376138at2"/>
<dbReference type="PANTHER" id="PTHR43689:SF8">
    <property type="entry name" value="ALPHA_BETA-HYDROLASES SUPERFAMILY PROTEIN"/>
    <property type="match status" value="1"/>
</dbReference>
<protein>
    <recommendedName>
        <fullName evidence="1">Serine aminopeptidase S33 domain-containing protein</fullName>
    </recommendedName>
</protein>
<reference evidence="2 3" key="1">
    <citation type="submission" date="2009-07" db="EMBL/GenBank/DDBJ databases">
        <authorList>
            <person name="Madupu R."/>
            <person name="Sebastian Y."/>
            <person name="Durkin A.S."/>
            <person name="Torralba M."/>
            <person name="Methe B."/>
            <person name="Sutton G.G."/>
            <person name="Strausberg R.L."/>
            <person name="Nelson K.E."/>
        </authorList>
    </citation>
    <scope>NUCLEOTIDE SEQUENCE [LARGE SCALE GENOMIC DNA]</scope>
    <source>
        <strain evidence="2 3">ATCC 35580</strain>
    </source>
</reference>
<gene>
    <name evidence="2" type="ORF">TREVI0001_1056</name>
</gene>
<evidence type="ECO:0000313" key="2">
    <source>
        <dbReference type="EMBL" id="EEV21532.1"/>
    </source>
</evidence>
<comment type="caution">
    <text evidence="2">The sequence shown here is derived from an EMBL/GenBank/DDBJ whole genome shotgun (WGS) entry which is preliminary data.</text>
</comment>
<dbReference type="InterPro" id="IPR000073">
    <property type="entry name" value="AB_hydrolase_1"/>
</dbReference>
<dbReference type="Proteomes" id="UP000004509">
    <property type="component" value="Unassembled WGS sequence"/>
</dbReference>
<dbReference type="RefSeq" id="WP_006187567.1">
    <property type="nucleotide sequence ID" value="NZ_ACYH01000007.1"/>
</dbReference>
<dbReference type="eggNOG" id="COG2267">
    <property type="taxonomic scope" value="Bacteria"/>
</dbReference>
<evidence type="ECO:0000259" key="1">
    <source>
        <dbReference type="Pfam" id="PF12146"/>
    </source>
</evidence>
<dbReference type="SUPFAM" id="SSF53474">
    <property type="entry name" value="alpha/beta-Hydrolases"/>
    <property type="match status" value="1"/>
</dbReference>
<dbReference type="PRINTS" id="PR00111">
    <property type="entry name" value="ABHYDROLASE"/>
</dbReference>
<dbReference type="Gene3D" id="3.40.50.1820">
    <property type="entry name" value="alpha/beta hydrolase"/>
    <property type="match status" value="1"/>
</dbReference>
<feature type="domain" description="Serine aminopeptidase S33" evidence="1">
    <location>
        <begin position="55"/>
        <end position="284"/>
    </location>
</feature>
<accession>C8PM23</accession>
<dbReference type="InterPro" id="IPR022742">
    <property type="entry name" value="Hydrolase_4"/>
</dbReference>
<dbReference type="PANTHER" id="PTHR43689">
    <property type="entry name" value="HYDROLASE"/>
    <property type="match status" value="1"/>
</dbReference>
<dbReference type="Pfam" id="PF12146">
    <property type="entry name" value="Hydrolase_4"/>
    <property type="match status" value="1"/>
</dbReference>